<dbReference type="PANTHER" id="PTHR43762:SF1">
    <property type="entry name" value="D-ARABINONO-1,4-LACTONE OXIDASE"/>
    <property type="match status" value="1"/>
</dbReference>
<dbReference type="GO" id="GO:0080049">
    <property type="term" value="F:L-gulono-1,4-lactone dehydrogenase activity"/>
    <property type="evidence" value="ECO:0007669"/>
    <property type="project" value="TreeGrafter"/>
</dbReference>
<dbReference type="Gene3D" id="3.30.465.10">
    <property type="match status" value="1"/>
</dbReference>
<dbReference type="Gene3D" id="1.10.45.10">
    <property type="entry name" value="Vanillyl-alcohol Oxidase, Chain A, domain 4"/>
    <property type="match status" value="1"/>
</dbReference>
<dbReference type="InterPro" id="IPR016171">
    <property type="entry name" value="Vanillyl_alc_oxidase_C-sub2"/>
</dbReference>
<dbReference type="InterPro" id="IPR006094">
    <property type="entry name" value="Oxid_FAD_bind_N"/>
</dbReference>
<keyword evidence="4" id="KW-1185">Reference proteome</keyword>
<feature type="domain" description="FAD-binding PCMH-type" evidence="2">
    <location>
        <begin position="13"/>
        <end position="183"/>
    </location>
</feature>
<dbReference type="InterPro" id="IPR007173">
    <property type="entry name" value="ALO_C"/>
</dbReference>
<dbReference type="SUPFAM" id="SSF56176">
    <property type="entry name" value="FAD-binding/transporter-associated domain-like"/>
    <property type="match status" value="1"/>
</dbReference>
<dbReference type="Pfam" id="PF01565">
    <property type="entry name" value="FAD_binding_4"/>
    <property type="match status" value="1"/>
</dbReference>
<dbReference type="Proteomes" id="UP000612808">
    <property type="component" value="Unassembled WGS sequence"/>
</dbReference>
<dbReference type="InterPro" id="IPR016169">
    <property type="entry name" value="FAD-bd_PCMH_sub2"/>
</dbReference>
<dbReference type="Pfam" id="PF04030">
    <property type="entry name" value="ALO"/>
    <property type="match status" value="1"/>
</dbReference>
<dbReference type="AlphaFoldDB" id="A0A8J3J321"/>
<dbReference type="PANTHER" id="PTHR43762">
    <property type="entry name" value="L-GULONOLACTONE OXIDASE"/>
    <property type="match status" value="1"/>
</dbReference>
<evidence type="ECO:0000313" key="4">
    <source>
        <dbReference type="Proteomes" id="UP000612808"/>
    </source>
</evidence>
<organism evidence="3 4">
    <name type="scientific">Actinocatenispora rupis</name>
    <dbReference type="NCBI Taxonomy" id="519421"/>
    <lineage>
        <taxon>Bacteria</taxon>
        <taxon>Bacillati</taxon>
        <taxon>Actinomycetota</taxon>
        <taxon>Actinomycetes</taxon>
        <taxon>Micromonosporales</taxon>
        <taxon>Micromonosporaceae</taxon>
        <taxon>Actinocatenispora</taxon>
    </lineage>
</organism>
<evidence type="ECO:0000259" key="2">
    <source>
        <dbReference type="PROSITE" id="PS51387"/>
    </source>
</evidence>
<dbReference type="PIRSF" id="PIRSF000136">
    <property type="entry name" value="LGO_GLO"/>
    <property type="match status" value="1"/>
</dbReference>
<dbReference type="EMBL" id="BOMB01000026">
    <property type="protein sequence ID" value="GID13695.1"/>
    <property type="molecule type" value="Genomic_DNA"/>
</dbReference>
<dbReference type="PROSITE" id="PS51387">
    <property type="entry name" value="FAD_PCMH"/>
    <property type="match status" value="1"/>
</dbReference>
<proteinExistence type="predicted"/>
<accession>A0A8J3J321</accession>
<dbReference type="InterPro" id="IPR010031">
    <property type="entry name" value="FAD_lactone_oxidase-like"/>
</dbReference>
<gene>
    <name evidence="3" type="ORF">Aru02nite_45840</name>
</gene>
<dbReference type="GO" id="GO:0071949">
    <property type="term" value="F:FAD binding"/>
    <property type="evidence" value="ECO:0007669"/>
    <property type="project" value="InterPro"/>
</dbReference>
<keyword evidence="1" id="KW-0560">Oxidoreductase</keyword>
<evidence type="ECO:0000313" key="3">
    <source>
        <dbReference type="EMBL" id="GID13695.1"/>
    </source>
</evidence>
<dbReference type="InterPro" id="IPR016167">
    <property type="entry name" value="FAD-bd_PCMH_sub1"/>
</dbReference>
<dbReference type="InterPro" id="IPR036318">
    <property type="entry name" value="FAD-bd_PCMH-like_sf"/>
</dbReference>
<protein>
    <submittedName>
        <fullName evidence="3">L-gulonolactone oxidase</fullName>
    </submittedName>
</protein>
<comment type="caution">
    <text evidence="3">The sequence shown here is derived from an EMBL/GenBank/DDBJ whole genome shotgun (WGS) entry which is preliminary data.</text>
</comment>
<dbReference type="InterPro" id="IPR016166">
    <property type="entry name" value="FAD-bd_PCMH"/>
</dbReference>
<dbReference type="NCBIfam" id="TIGR01679">
    <property type="entry name" value="bact_FAD_ox"/>
    <property type="match status" value="1"/>
</dbReference>
<name>A0A8J3J321_9ACTN</name>
<sequence>MSDPRWANWAGNRRGVAAAVARPKTAAEVAELVGAVRAAGGTLKPVGAGHSFTGAALTDGTRLEPAGHAGPFTVDKDARRVTVPAGMPLYLLNQVLAAADLALPNLGDIDRQTVAGAVSTGTHGTGARLGGLATFVAGLTLVTGTGEVLHCSPTEHPEEYEAARLGVGAVGVLTEVELACVDAFTLRADERPMPLPAVLSTVDDMAAENDHVEFYWFPYTERCLVKRNNRADAPDPLPRWRAYLDDELLSNTVFSVACRLARRAPALVPRLNGFSAHALGARTYADRSDRVFCTPRRVRFVEMEYAVPRAALGDAFAGLRRVVDTCGVPVAFPVEVRVAAADDLWLSTAHGRDTAYVAVHQYVGMPYEPYFRGVEAVMRDVDGRPHWGKMHWRDADSLRATYPRFDDFLAVRDRLDPDRVFANEYTRQVFGD</sequence>
<dbReference type="RefSeq" id="WP_203660967.1">
    <property type="nucleotide sequence ID" value="NZ_BAAAZM010000015.1"/>
</dbReference>
<dbReference type="GO" id="GO:0016020">
    <property type="term" value="C:membrane"/>
    <property type="evidence" value="ECO:0007669"/>
    <property type="project" value="InterPro"/>
</dbReference>
<dbReference type="Gene3D" id="3.30.43.10">
    <property type="entry name" value="Uridine Diphospho-n-acetylenolpyruvylglucosamine Reductase, domain 2"/>
    <property type="match status" value="1"/>
</dbReference>
<dbReference type="GO" id="GO:0003885">
    <property type="term" value="F:D-arabinono-1,4-lactone oxidase activity"/>
    <property type="evidence" value="ECO:0007669"/>
    <property type="project" value="InterPro"/>
</dbReference>
<evidence type="ECO:0000256" key="1">
    <source>
        <dbReference type="ARBA" id="ARBA00023002"/>
    </source>
</evidence>
<reference evidence="3" key="1">
    <citation type="submission" date="2021-01" db="EMBL/GenBank/DDBJ databases">
        <title>Whole genome shotgun sequence of Actinocatenispora rupis NBRC 107355.</title>
        <authorList>
            <person name="Komaki H."/>
            <person name="Tamura T."/>
        </authorList>
    </citation>
    <scope>NUCLEOTIDE SEQUENCE</scope>
    <source>
        <strain evidence="3">NBRC 107355</strain>
    </source>
</reference>
<dbReference type="Gene3D" id="3.30.70.2520">
    <property type="match status" value="1"/>
</dbReference>